<dbReference type="PROSITE" id="PS51987">
    <property type="entry name" value="GS_CATALYTIC"/>
    <property type="match status" value="1"/>
</dbReference>
<name>A0A7M5V3A4_9CNID</name>
<evidence type="ECO:0000256" key="4">
    <source>
        <dbReference type="ARBA" id="ARBA00039404"/>
    </source>
</evidence>
<dbReference type="InterPro" id="IPR036651">
    <property type="entry name" value="Gln_synt_N_sf"/>
</dbReference>
<dbReference type="InterPro" id="IPR008146">
    <property type="entry name" value="Gln_synth_cat_dom"/>
</dbReference>
<keyword evidence="10" id="KW-1185">Reference proteome</keyword>
<dbReference type="GO" id="GO:0004356">
    <property type="term" value="F:glutamine synthetase activity"/>
    <property type="evidence" value="ECO:0007669"/>
    <property type="project" value="InterPro"/>
</dbReference>
<dbReference type="GO" id="GO:0006542">
    <property type="term" value="P:glutamine biosynthetic process"/>
    <property type="evidence" value="ECO:0007669"/>
    <property type="project" value="InterPro"/>
</dbReference>
<dbReference type="PANTHER" id="PTHR43407">
    <property type="entry name" value="GLUTAMINE SYNTHETASE"/>
    <property type="match status" value="1"/>
</dbReference>
<dbReference type="PANTHER" id="PTHR43407:SF1">
    <property type="entry name" value="LENGSIN"/>
    <property type="match status" value="1"/>
</dbReference>
<organism evidence="9 10">
    <name type="scientific">Clytia hemisphaerica</name>
    <dbReference type="NCBI Taxonomy" id="252671"/>
    <lineage>
        <taxon>Eukaryota</taxon>
        <taxon>Metazoa</taxon>
        <taxon>Cnidaria</taxon>
        <taxon>Hydrozoa</taxon>
        <taxon>Hydroidolina</taxon>
        <taxon>Leptothecata</taxon>
        <taxon>Obeliida</taxon>
        <taxon>Clytiidae</taxon>
        <taxon>Clytia</taxon>
    </lineage>
</organism>
<evidence type="ECO:0000259" key="8">
    <source>
        <dbReference type="PROSITE" id="PS51987"/>
    </source>
</evidence>
<evidence type="ECO:0000256" key="6">
    <source>
        <dbReference type="PROSITE-ProRule" id="PRU01331"/>
    </source>
</evidence>
<proteinExistence type="inferred from homology"/>
<evidence type="ECO:0000313" key="10">
    <source>
        <dbReference type="Proteomes" id="UP000594262"/>
    </source>
</evidence>
<dbReference type="Pfam" id="PF00120">
    <property type="entry name" value="Gln-synt_C"/>
    <property type="match status" value="1"/>
</dbReference>
<comment type="function">
    <text evidence="2">May act as a component of the cytoskeleton or as a chaperone for the reorganization of intermediate filament proteins during terminal differentiation in the lens. Does not seem to have enzymatic activity.</text>
</comment>
<dbReference type="Proteomes" id="UP000594262">
    <property type="component" value="Unplaced"/>
</dbReference>
<evidence type="ECO:0000256" key="3">
    <source>
        <dbReference type="ARBA" id="ARBA00038790"/>
    </source>
</evidence>
<evidence type="ECO:0000256" key="5">
    <source>
        <dbReference type="ARBA" id="ARBA00042675"/>
    </source>
</evidence>
<dbReference type="Gene3D" id="3.30.590.10">
    <property type="entry name" value="Glutamine synthetase/guanido kinase, catalytic domain"/>
    <property type="match status" value="1"/>
</dbReference>
<dbReference type="GeneID" id="136817820"/>
<evidence type="ECO:0000256" key="2">
    <source>
        <dbReference type="ARBA" id="ARBA00037583"/>
    </source>
</evidence>
<dbReference type="InterPro" id="IPR014746">
    <property type="entry name" value="Gln_synth/guanido_kin_cat_dom"/>
</dbReference>
<dbReference type="OrthoDB" id="77835at2759"/>
<dbReference type="SMART" id="SM01230">
    <property type="entry name" value="Gln-synt_C"/>
    <property type="match status" value="1"/>
</dbReference>
<dbReference type="SUPFAM" id="SSF55931">
    <property type="entry name" value="Glutamine synthetase/guanido kinase"/>
    <property type="match status" value="1"/>
</dbReference>
<dbReference type="GO" id="GO:0005737">
    <property type="term" value="C:cytoplasm"/>
    <property type="evidence" value="ECO:0007669"/>
    <property type="project" value="TreeGrafter"/>
</dbReference>
<accession>A0A7M5V3A4</accession>
<dbReference type="RefSeq" id="XP_066930241.1">
    <property type="nucleotide sequence ID" value="XM_067074140.1"/>
</dbReference>
<feature type="domain" description="GS catalytic" evidence="8">
    <location>
        <begin position="127"/>
        <end position="464"/>
    </location>
</feature>
<dbReference type="SUPFAM" id="SSF54368">
    <property type="entry name" value="Glutamine synthetase, N-terminal domain"/>
    <property type="match status" value="1"/>
</dbReference>
<comment type="similarity">
    <text evidence="1 6 7">Belongs to the glutamine synthetase family.</text>
</comment>
<comment type="subunit">
    <text evidence="3">Dodecamer. Interacts with BFSP2 and VIM.</text>
</comment>
<sequence>MAVKKTENEISQQITENNIQFIQSEVIDLHGVTKTLVTSSKYFLRQLRNNGGWLHITSAIMGISMDSEPLDGTGIAMEIDNQNVDFKPDLQSFCILPWLEETSAPTASIMCDLELKGRDLEYWRVCCRQQCKAQIQNLTATGYSLFSAFEYEFYLVEKGTFKPIFDVTNIYSDVFVDEIRPFVYETMKTLDDMGITTEMFTPEFAPGQLELTLSPDFGVKSVDNAMRYKKVVKAMAKKHGMEALFLSKPYPDESGSSNHFNHSLWHTTEKTNAFSDPDKPYKLSAICMNWIGGLQEHSKALASLFWANMNCFERCKPGTFAPTNNSWGFDNRTICYRVKNDSPSVTYVENRIPGAGSNPYLVTAGCLIAGMDGIKRNLKPKSEPFVGNLYEVDVLPEGIESLPKSFEESLKCLQEDEVLSKELGDVFIKAFSALRNDEIKKCNENFENDEQRFEYYRKLYGKFL</sequence>
<dbReference type="Gene3D" id="3.10.20.70">
    <property type="entry name" value="Glutamine synthetase, N-terminal domain"/>
    <property type="match status" value="1"/>
</dbReference>
<dbReference type="EnsemblMetazoa" id="CLYHEMT002724.1">
    <property type="protein sequence ID" value="CLYHEMP002724.1"/>
    <property type="gene ID" value="CLYHEMG002724"/>
</dbReference>
<evidence type="ECO:0000313" key="9">
    <source>
        <dbReference type="EnsemblMetazoa" id="CLYHEMP002724.1"/>
    </source>
</evidence>
<reference evidence="9" key="1">
    <citation type="submission" date="2021-01" db="UniProtKB">
        <authorList>
            <consortium name="EnsemblMetazoa"/>
        </authorList>
    </citation>
    <scope>IDENTIFICATION</scope>
</reference>
<dbReference type="GO" id="GO:0016020">
    <property type="term" value="C:membrane"/>
    <property type="evidence" value="ECO:0007669"/>
    <property type="project" value="TreeGrafter"/>
</dbReference>
<protein>
    <recommendedName>
        <fullName evidence="4">Lengsin</fullName>
    </recommendedName>
    <alternativeName>
        <fullName evidence="5">Glutamate-ammonia ligase domain-containing protein 1</fullName>
    </alternativeName>
</protein>
<evidence type="ECO:0000256" key="7">
    <source>
        <dbReference type="RuleBase" id="RU000384"/>
    </source>
</evidence>
<dbReference type="AlphaFoldDB" id="A0A7M5V3A4"/>
<evidence type="ECO:0000256" key="1">
    <source>
        <dbReference type="ARBA" id="ARBA00009897"/>
    </source>
</evidence>